<name>A0ABP9IA18_9ACTN</name>
<dbReference type="RefSeq" id="WP_345713641.1">
    <property type="nucleotide sequence ID" value="NZ_BAABIL010000567.1"/>
</dbReference>
<dbReference type="Proteomes" id="UP001501195">
    <property type="component" value="Unassembled WGS sequence"/>
</dbReference>
<keyword evidence="4" id="KW-0804">Transcription</keyword>
<dbReference type="InterPro" id="IPR050109">
    <property type="entry name" value="HTH-type_TetR-like_transc_reg"/>
</dbReference>
<evidence type="ECO:0000256" key="2">
    <source>
        <dbReference type="ARBA" id="ARBA00023015"/>
    </source>
</evidence>
<feature type="domain" description="HTH tetR-type" evidence="6">
    <location>
        <begin position="10"/>
        <end position="70"/>
    </location>
</feature>
<dbReference type="InterPro" id="IPR023772">
    <property type="entry name" value="DNA-bd_HTH_TetR-type_CS"/>
</dbReference>
<keyword evidence="2" id="KW-0805">Transcription regulation</keyword>
<evidence type="ECO:0000256" key="1">
    <source>
        <dbReference type="ARBA" id="ARBA00022491"/>
    </source>
</evidence>
<evidence type="ECO:0000256" key="4">
    <source>
        <dbReference type="ARBA" id="ARBA00023163"/>
    </source>
</evidence>
<keyword evidence="1" id="KW-0678">Repressor</keyword>
<evidence type="ECO:0000313" key="7">
    <source>
        <dbReference type="EMBL" id="GAA4992932.1"/>
    </source>
</evidence>
<dbReference type="Pfam" id="PF00440">
    <property type="entry name" value="TetR_N"/>
    <property type="match status" value="1"/>
</dbReference>
<keyword evidence="3 5" id="KW-0238">DNA-binding</keyword>
<dbReference type="EMBL" id="BAABIL010000567">
    <property type="protein sequence ID" value="GAA4992932.1"/>
    <property type="molecule type" value="Genomic_DNA"/>
</dbReference>
<keyword evidence="8" id="KW-1185">Reference proteome</keyword>
<protein>
    <recommendedName>
        <fullName evidence="6">HTH tetR-type domain-containing protein</fullName>
    </recommendedName>
</protein>
<dbReference type="Pfam" id="PF13977">
    <property type="entry name" value="TetR_C_6"/>
    <property type="match status" value="1"/>
</dbReference>
<dbReference type="PANTHER" id="PTHR30055:SF234">
    <property type="entry name" value="HTH-TYPE TRANSCRIPTIONAL REGULATOR BETI"/>
    <property type="match status" value="1"/>
</dbReference>
<accession>A0ABP9IA18</accession>
<dbReference type="PANTHER" id="PTHR30055">
    <property type="entry name" value="HTH-TYPE TRANSCRIPTIONAL REGULATOR RUTR"/>
    <property type="match status" value="1"/>
</dbReference>
<dbReference type="InterPro" id="IPR001647">
    <property type="entry name" value="HTH_TetR"/>
</dbReference>
<dbReference type="PRINTS" id="PR00455">
    <property type="entry name" value="HTHTETR"/>
</dbReference>
<organism evidence="7 8">
    <name type="scientific">Kineococcus glutinatus</name>
    <dbReference type="NCBI Taxonomy" id="1070872"/>
    <lineage>
        <taxon>Bacteria</taxon>
        <taxon>Bacillati</taxon>
        <taxon>Actinomycetota</taxon>
        <taxon>Actinomycetes</taxon>
        <taxon>Kineosporiales</taxon>
        <taxon>Kineosporiaceae</taxon>
        <taxon>Kineococcus</taxon>
    </lineage>
</organism>
<sequence length="211" mass="23056">MRTIDPEKHRQRRMRIVEAAVALFAEKGLAATSTADICRAAGISTGNLFHYFASKQEVFHGIFELDRDEWDHHFAAAAADPDPWHALTVVIDRVAADTAHPVVAGLLVEMVAQSHRDPVTARLVAEGDARMVRGIGALVRRMVEAGTADPGMAAEEAARWVLTLVESFYGRGYPEPGRDRAADVATVKLLVARVLRYRGPGPQEDPDDAHT</sequence>
<reference evidence="8" key="1">
    <citation type="journal article" date="2019" name="Int. J. Syst. Evol. Microbiol.">
        <title>The Global Catalogue of Microorganisms (GCM) 10K type strain sequencing project: providing services to taxonomists for standard genome sequencing and annotation.</title>
        <authorList>
            <consortium name="The Broad Institute Genomics Platform"/>
            <consortium name="The Broad Institute Genome Sequencing Center for Infectious Disease"/>
            <person name="Wu L."/>
            <person name="Ma J."/>
        </authorList>
    </citation>
    <scope>NUCLEOTIDE SEQUENCE [LARGE SCALE GENOMIC DNA]</scope>
    <source>
        <strain evidence="8">JCM 18126</strain>
    </source>
</reference>
<gene>
    <name evidence="7" type="ORF">GCM10023225_31050</name>
</gene>
<dbReference type="PROSITE" id="PS01081">
    <property type="entry name" value="HTH_TETR_1"/>
    <property type="match status" value="1"/>
</dbReference>
<dbReference type="SUPFAM" id="SSF46689">
    <property type="entry name" value="Homeodomain-like"/>
    <property type="match status" value="1"/>
</dbReference>
<evidence type="ECO:0000259" key="6">
    <source>
        <dbReference type="PROSITE" id="PS50977"/>
    </source>
</evidence>
<dbReference type="PROSITE" id="PS50977">
    <property type="entry name" value="HTH_TETR_2"/>
    <property type="match status" value="1"/>
</dbReference>
<dbReference type="SUPFAM" id="SSF48498">
    <property type="entry name" value="Tetracyclin repressor-like, C-terminal domain"/>
    <property type="match status" value="1"/>
</dbReference>
<comment type="caution">
    <text evidence="7">The sequence shown here is derived from an EMBL/GenBank/DDBJ whole genome shotgun (WGS) entry which is preliminary data.</text>
</comment>
<evidence type="ECO:0000256" key="3">
    <source>
        <dbReference type="ARBA" id="ARBA00023125"/>
    </source>
</evidence>
<evidence type="ECO:0000256" key="5">
    <source>
        <dbReference type="PROSITE-ProRule" id="PRU00335"/>
    </source>
</evidence>
<dbReference type="InterPro" id="IPR039538">
    <property type="entry name" value="BetI_C"/>
</dbReference>
<dbReference type="InterPro" id="IPR036271">
    <property type="entry name" value="Tet_transcr_reg_TetR-rel_C_sf"/>
</dbReference>
<evidence type="ECO:0000313" key="8">
    <source>
        <dbReference type="Proteomes" id="UP001501195"/>
    </source>
</evidence>
<proteinExistence type="predicted"/>
<dbReference type="InterPro" id="IPR009057">
    <property type="entry name" value="Homeodomain-like_sf"/>
</dbReference>
<feature type="DNA-binding region" description="H-T-H motif" evidence="5">
    <location>
        <begin position="33"/>
        <end position="52"/>
    </location>
</feature>
<dbReference type="Gene3D" id="1.10.357.10">
    <property type="entry name" value="Tetracycline Repressor, domain 2"/>
    <property type="match status" value="1"/>
</dbReference>